<dbReference type="InterPro" id="IPR025227">
    <property type="entry name" value="DUF4169"/>
</dbReference>
<evidence type="ECO:0000256" key="1">
    <source>
        <dbReference type="SAM" id="MobiDB-lite"/>
    </source>
</evidence>
<name>A0A3A1P9P4_9SPHN</name>
<comment type="caution">
    <text evidence="2">The sequence shown here is derived from an EMBL/GenBank/DDBJ whole genome shotgun (WGS) entry which is preliminary data.</text>
</comment>
<protein>
    <submittedName>
        <fullName evidence="2">DUF4169 family protein</fullName>
    </submittedName>
</protein>
<feature type="region of interest" description="Disordered" evidence="1">
    <location>
        <begin position="1"/>
        <end position="60"/>
    </location>
</feature>
<feature type="compositionally biased region" description="Basic and acidic residues" evidence="1">
    <location>
        <begin position="34"/>
        <end position="60"/>
    </location>
</feature>
<dbReference type="Pfam" id="PF13770">
    <property type="entry name" value="DUF4169"/>
    <property type="match status" value="1"/>
</dbReference>
<dbReference type="RefSeq" id="WP_119592399.1">
    <property type="nucleotide sequence ID" value="NZ_QXFM01000066.1"/>
</dbReference>
<organism evidence="2 3">
    <name type="scientific">Aurantiacibacter xanthus</name>
    <dbReference type="NCBI Taxonomy" id="1784712"/>
    <lineage>
        <taxon>Bacteria</taxon>
        <taxon>Pseudomonadati</taxon>
        <taxon>Pseudomonadota</taxon>
        <taxon>Alphaproteobacteria</taxon>
        <taxon>Sphingomonadales</taxon>
        <taxon>Erythrobacteraceae</taxon>
        <taxon>Aurantiacibacter</taxon>
    </lineage>
</organism>
<proteinExistence type="predicted"/>
<feature type="compositionally biased region" description="Basic residues" evidence="1">
    <location>
        <begin position="9"/>
        <end position="18"/>
    </location>
</feature>
<dbReference type="AlphaFoldDB" id="A0A3A1P9P4"/>
<evidence type="ECO:0000313" key="3">
    <source>
        <dbReference type="Proteomes" id="UP000265366"/>
    </source>
</evidence>
<accession>A0A3A1P9P4</accession>
<dbReference type="OrthoDB" id="7173889at2"/>
<evidence type="ECO:0000313" key="2">
    <source>
        <dbReference type="EMBL" id="RIV88663.1"/>
    </source>
</evidence>
<keyword evidence="3" id="KW-1185">Reference proteome</keyword>
<dbReference type="Proteomes" id="UP000265366">
    <property type="component" value="Unassembled WGS sequence"/>
</dbReference>
<dbReference type="EMBL" id="QXFM01000066">
    <property type="protein sequence ID" value="RIV88663.1"/>
    <property type="molecule type" value="Genomic_DNA"/>
</dbReference>
<reference evidence="2 3" key="1">
    <citation type="submission" date="2018-08" db="EMBL/GenBank/DDBJ databases">
        <title>Erythrobacter zhengii sp.nov., a bacterium isolated from deep-sea sediment.</title>
        <authorList>
            <person name="Fang C."/>
            <person name="Wu Y.-H."/>
            <person name="Sun C."/>
            <person name="Wang H."/>
            <person name="Cheng H."/>
            <person name="Meng F.-X."/>
            <person name="Wang C.-S."/>
            <person name="Xu X.-W."/>
        </authorList>
    </citation>
    <scope>NUCLEOTIDE SEQUENCE [LARGE SCALE GENOMIC DNA]</scope>
    <source>
        <strain evidence="2 3">CCTCC AB 2015396</strain>
    </source>
</reference>
<gene>
    <name evidence="2" type="ORF">D2V17_07185</name>
</gene>
<sequence length="60" mass="6919">MADVINLRSARKAKHRADKAREAEANRAKFGQTKAEKTLRQQDQNRAERLLDGARLERDD</sequence>